<name>X6MAK2_RETFI</name>
<evidence type="ECO:0000313" key="5">
    <source>
        <dbReference type="Proteomes" id="UP000023152"/>
    </source>
</evidence>
<organism evidence="4 5">
    <name type="scientific">Reticulomyxa filosa</name>
    <dbReference type="NCBI Taxonomy" id="46433"/>
    <lineage>
        <taxon>Eukaryota</taxon>
        <taxon>Sar</taxon>
        <taxon>Rhizaria</taxon>
        <taxon>Retaria</taxon>
        <taxon>Foraminifera</taxon>
        <taxon>Monothalamids</taxon>
        <taxon>Reticulomyxidae</taxon>
        <taxon>Reticulomyxa</taxon>
    </lineage>
</organism>
<feature type="repeat" description="WD" evidence="3">
    <location>
        <begin position="101"/>
        <end position="149"/>
    </location>
</feature>
<dbReference type="EMBL" id="ASPP01022847">
    <property type="protein sequence ID" value="ETO11038.1"/>
    <property type="molecule type" value="Genomic_DNA"/>
</dbReference>
<evidence type="ECO:0000256" key="2">
    <source>
        <dbReference type="ARBA" id="ARBA00022737"/>
    </source>
</evidence>
<comment type="caution">
    <text evidence="4">The sequence shown here is derived from an EMBL/GenBank/DDBJ whole genome shotgun (WGS) entry which is preliminary data.</text>
</comment>
<dbReference type="PROSITE" id="PS50082">
    <property type="entry name" value="WD_REPEATS_2"/>
    <property type="match status" value="1"/>
</dbReference>
<dbReference type="SUPFAM" id="SSF50978">
    <property type="entry name" value="WD40 repeat-like"/>
    <property type="match status" value="1"/>
</dbReference>
<dbReference type="Gene3D" id="2.130.10.10">
    <property type="entry name" value="YVTN repeat-like/Quinoprotein amine dehydrogenase"/>
    <property type="match status" value="1"/>
</dbReference>
<sequence length="158" mass="18371">MKFSSHYYYHNHYIKISLALHQITVLFVSRTSRIINHYNYSMNMLVIEFLSFNSGRYLCSVLVDKTNDNNTGCNRYTICSGLLDKSIRILNTETTKHTIVFKGHENAVNNVKYESNELGINDSANIILSGSFDKSVHFWDIRSNMNELYVINEDKKDK</sequence>
<keyword evidence="2" id="KW-0677">Repeat</keyword>
<protein>
    <submittedName>
        <fullName evidence="4">Uncharacterized protein</fullName>
    </submittedName>
</protein>
<dbReference type="InterPro" id="IPR015943">
    <property type="entry name" value="WD40/YVTN_repeat-like_dom_sf"/>
</dbReference>
<dbReference type="SMART" id="SM00320">
    <property type="entry name" value="WD40"/>
    <property type="match status" value="1"/>
</dbReference>
<evidence type="ECO:0000313" key="4">
    <source>
        <dbReference type="EMBL" id="ETO11038.1"/>
    </source>
</evidence>
<dbReference type="Pfam" id="PF00400">
    <property type="entry name" value="WD40"/>
    <property type="match status" value="1"/>
</dbReference>
<proteinExistence type="predicted"/>
<dbReference type="InterPro" id="IPR019775">
    <property type="entry name" value="WD40_repeat_CS"/>
</dbReference>
<keyword evidence="1 3" id="KW-0853">WD repeat</keyword>
<dbReference type="Proteomes" id="UP000023152">
    <property type="component" value="Unassembled WGS sequence"/>
</dbReference>
<dbReference type="InterPro" id="IPR001680">
    <property type="entry name" value="WD40_rpt"/>
</dbReference>
<dbReference type="InterPro" id="IPR036322">
    <property type="entry name" value="WD40_repeat_dom_sf"/>
</dbReference>
<reference evidence="4 5" key="1">
    <citation type="journal article" date="2013" name="Curr. Biol.">
        <title>The Genome of the Foraminiferan Reticulomyxa filosa.</title>
        <authorList>
            <person name="Glockner G."/>
            <person name="Hulsmann N."/>
            <person name="Schleicher M."/>
            <person name="Noegel A.A."/>
            <person name="Eichinger L."/>
            <person name="Gallinger C."/>
            <person name="Pawlowski J."/>
            <person name="Sierra R."/>
            <person name="Euteneuer U."/>
            <person name="Pillet L."/>
            <person name="Moustafa A."/>
            <person name="Platzer M."/>
            <person name="Groth M."/>
            <person name="Szafranski K."/>
            <person name="Schliwa M."/>
        </authorList>
    </citation>
    <scope>NUCLEOTIDE SEQUENCE [LARGE SCALE GENOMIC DNA]</scope>
</reference>
<keyword evidence="5" id="KW-1185">Reference proteome</keyword>
<evidence type="ECO:0000256" key="1">
    <source>
        <dbReference type="ARBA" id="ARBA00022574"/>
    </source>
</evidence>
<gene>
    <name evidence="4" type="ORF">RFI_26337</name>
</gene>
<evidence type="ECO:0000256" key="3">
    <source>
        <dbReference type="PROSITE-ProRule" id="PRU00221"/>
    </source>
</evidence>
<dbReference type="AlphaFoldDB" id="X6MAK2"/>
<accession>X6MAK2</accession>
<dbReference type="PROSITE" id="PS50294">
    <property type="entry name" value="WD_REPEATS_REGION"/>
    <property type="match status" value="1"/>
</dbReference>
<dbReference type="PROSITE" id="PS00678">
    <property type="entry name" value="WD_REPEATS_1"/>
    <property type="match status" value="1"/>
</dbReference>